<accession>A0A3M9N0K6</accession>
<evidence type="ECO:0000313" key="2">
    <source>
        <dbReference type="EMBL" id="RNI30538.1"/>
    </source>
</evidence>
<gene>
    <name evidence="2" type="ORF">EFB08_04605</name>
</gene>
<keyword evidence="1" id="KW-1133">Transmembrane helix</keyword>
<dbReference type="Proteomes" id="UP000272117">
    <property type="component" value="Unassembled WGS sequence"/>
</dbReference>
<dbReference type="RefSeq" id="WP_123125755.1">
    <property type="nucleotide sequence ID" value="NZ_RJJD01000002.1"/>
</dbReference>
<evidence type="ECO:0000256" key="1">
    <source>
        <dbReference type="SAM" id="Phobius"/>
    </source>
</evidence>
<sequence length="94" mass="10797">MNKRYDLLLGFALLLAVTTGYFFNKNQYFHATTGEEISRTVYKGLENKTKWREEWHFNYEAGFTAGLATLGLGLVFFGLVGRSRKKKLPVKLVD</sequence>
<keyword evidence="3" id="KW-1185">Reference proteome</keyword>
<protein>
    <submittedName>
        <fullName evidence="2">Uncharacterized protein</fullName>
    </submittedName>
</protein>
<keyword evidence="1" id="KW-0812">Transmembrane</keyword>
<dbReference type="AlphaFoldDB" id="A0A3M9N0K6"/>
<feature type="transmembrane region" description="Helical" evidence="1">
    <location>
        <begin position="61"/>
        <end position="81"/>
    </location>
</feature>
<dbReference type="OrthoDB" id="894394at2"/>
<evidence type="ECO:0000313" key="3">
    <source>
        <dbReference type="Proteomes" id="UP000272117"/>
    </source>
</evidence>
<organism evidence="2 3">
    <name type="scientific">Rufibacter latericius</name>
    <dbReference type="NCBI Taxonomy" id="2487040"/>
    <lineage>
        <taxon>Bacteria</taxon>
        <taxon>Pseudomonadati</taxon>
        <taxon>Bacteroidota</taxon>
        <taxon>Cytophagia</taxon>
        <taxon>Cytophagales</taxon>
        <taxon>Hymenobacteraceae</taxon>
        <taxon>Rufibacter</taxon>
    </lineage>
</organism>
<dbReference type="EMBL" id="RJJD01000002">
    <property type="protein sequence ID" value="RNI30538.1"/>
    <property type="molecule type" value="Genomic_DNA"/>
</dbReference>
<comment type="caution">
    <text evidence="2">The sequence shown here is derived from an EMBL/GenBank/DDBJ whole genome shotgun (WGS) entry which is preliminary data.</text>
</comment>
<keyword evidence="1" id="KW-0472">Membrane</keyword>
<proteinExistence type="predicted"/>
<name>A0A3M9N0K6_9BACT</name>
<reference evidence="2 3" key="1">
    <citation type="submission" date="2018-11" db="EMBL/GenBank/DDBJ databases">
        <title>Rufibacter latericius sp. nov., isolated from water in Baiyang Lake.</title>
        <authorList>
            <person name="Yang Y."/>
        </authorList>
    </citation>
    <scope>NUCLEOTIDE SEQUENCE [LARGE SCALE GENOMIC DNA]</scope>
    <source>
        <strain evidence="2 3">R-22-1c-1</strain>
    </source>
</reference>